<reference evidence="2" key="1">
    <citation type="journal article" date="2019" name="J. Antimicrob. Chemother.">
        <title>Macrococcus canis contains recombinogenic methicillin resistance elements and the mecB plasmid found in Staphylococcus aureus.</title>
        <authorList>
            <person name="Chanchaithong P."/>
            <person name="Perreten V."/>
            <person name="Schwendener S."/>
        </authorList>
    </citation>
    <scope>NUCLEOTIDE SEQUENCE</scope>
    <source>
        <strain evidence="2">Epi0076A</strain>
    </source>
</reference>
<dbReference type="RefSeq" id="WP_164952795.1">
    <property type="nucleotide sequence ID" value="NZ_CP047363.1"/>
</dbReference>
<keyword evidence="1" id="KW-0812">Transmembrane</keyword>
<gene>
    <name evidence="3" type="ORF">GTN30_00350</name>
</gene>
<dbReference type="InterPro" id="IPR017259">
    <property type="entry name" value="UCP037672"/>
</dbReference>
<dbReference type="EMBL" id="MF477835">
    <property type="protein sequence ID" value="QAX90267.1"/>
    <property type="molecule type" value="Genomic_DNA"/>
</dbReference>
<keyword evidence="1" id="KW-0472">Membrane</keyword>
<sequence length="102" mass="11498">MPIEPTLITVFILLIPAILFSFGKGAKLISGYSLMKESQKSTVNEKELTRDMAVFLYMLIALIFIWHVAYKYGFDGVGLTLIGIIIVLVFIINSVLIFINRK</sequence>
<dbReference type="Pfam" id="PF12650">
    <property type="entry name" value="DUF3784"/>
    <property type="match status" value="1"/>
</dbReference>
<accession>A0A509GMM4</accession>
<dbReference type="AlphaFoldDB" id="A0A509GMM4"/>
<name>A0A509GMM4_9STAP</name>
<feature type="transmembrane region" description="Helical" evidence="1">
    <location>
        <begin position="76"/>
        <end position="99"/>
    </location>
</feature>
<dbReference type="EMBL" id="CP047363">
    <property type="protein sequence ID" value="QIH77117.1"/>
    <property type="molecule type" value="Genomic_DNA"/>
</dbReference>
<protein>
    <submittedName>
        <fullName evidence="3">DUF3784 domain-containing protein</fullName>
    </submittedName>
</protein>
<evidence type="ECO:0000256" key="1">
    <source>
        <dbReference type="SAM" id="Phobius"/>
    </source>
</evidence>
<evidence type="ECO:0000313" key="2">
    <source>
        <dbReference type="EMBL" id="QAX90267.1"/>
    </source>
</evidence>
<reference evidence="3" key="2">
    <citation type="journal article" date="2020" name="Antimicrob. Agents Chemother.">
        <title>The novel macrolide resistance genes mef(D), msr(F) and msr(H) are present on resistance islands in Macrococcus canis, Macrococcus caseolyticus and Staphylococcus aureus.</title>
        <authorList>
            <person name="Schwendener S."/>
            <person name="Dona V."/>
            <person name="Perreten V."/>
        </authorList>
    </citation>
    <scope>NUCLEOTIDE SEQUENCE</scope>
    <source>
        <strain evidence="3">Epi0076A</strain>
    </source>
</reference>
<evidence type="ECO:0000313" key="3">
    <source>
        <dbReference type="EMBL" id="QIH77117.1"/>
    </source>
</evidence>
<feature type="transmembrane region" description="Helical" evidence="1">
    <location>
        <begin position="51"/>
        <end position="70"/>
    </location>
</feature>
<feature type="transmembrane region" description="Helical" evidence="1">
    <location>
        <begin position="6"/>
        <end position="30"/>
    </location>
</feature>
<proteinExistence type="predicted"/>
<dbReference type="Proteomes" id="UP000501122">
    <property type="component" value="Chromosome"/>
</dbReference>
<organism evidence="2">
    <name type="scientific">Macrococcoides canis</name>
    <dbReference type="NCBI Taxonomy" id="1855823"/>
    <lineage>
        <taxon>Bacteria</taxon>
        <taxon>Bacillati</taxon>
        <taxon>Bacillota</taxon>
        <taxon>Bacilli</taxon>
        <taxon>Bacillales</taxon>
        <taxon>Staphylococcaceae</taxon>
        <taxon>Macrococcoides</taxon>
    </lineage>
</organism>
<keyword evidence="1" id="KW-1133">Transmembrane helix</keyword>